<dbReference type="SUPFAM" id="SSF46955">
    <property type="entry name" value="Putative DNA-binding domain"/>
    <property type="match status" value="1"/>
</dbReference>
<feature type="coiled-coil region" evidence="2">
    <location>
        <begin position="74"/>
        <end position="101"/>
    </location>
</feature>
<gene>
    <name evidence="4" type="ORF">ETSY2_18455</name>
</gene>
<dbReference type="InterPro" id="IPR047057">
    <property type="entry name" value="MerR_fam"/>
</dbReference>
<feature type="domain" description="HTH merR-type" evidence="3">
    <location>
        <begin position="8"/>
        <end position="77"/>
    </location>
</feature>
<dbReference type="AlphaFoldDB" id="W4M9B2"/>
<organism evidence="4 5">
    <name type="scientific">Candidatus Entotheonella gemina</name>
    <dbReference type="NCBI Taxonomy" id="1429439"/>
    <lineage>
        <taxon>Bacteria</taxon>
        <taxon>Pseudomonadati</taxon>
        <taxon>Nitrospinota/Tectimicrobiota group</taxon>
        <taxon>Candidatus Tectimicrobiota</taxon>
        <taxon>Candidatus Entotheonellia</taxon>
        <taxon>Candidatus Entotheonellales</taxon>
        <taxon>Candidatus Entotheonellaceae</taxon>
        <taxon>Candidatus Entotheonella</taxon>
    </lineage>
</organism>
<keyword evidence="2" id="KW-0175">Coiled coil</keyword>
<evidence type="ECO:0000313" key="5">
    <source>
        <dbReference type="Proteomes" id="UP000019140"/>
    </source>
</evidence>
<sequence length="128" mass="14545">MLSDDHPSFTISTIASILDIHPQTLRLYERRGFVTPARSKGNNRMYSWRDVQTIRLIVYLTRERGVNLAGVELILGTQRKIDALQHDIERLRQRIIEYAQRTVAVPQATRAVAKIGARALVKVQAPSP</sequence>
<dbReference type="GO" id="GO:0003677">
    <property type="term" value="F:DNA binding"/>
    <property type="evidence" value="ECO:0007669"/>
    <property type="project" value="UniProtKB-KW"/>
</dbReference>
<dbReference type="PANTHER" id="PTHR30204:SF58">
    <property type="entry name" value="HTH-TYPE TRANSCRIPTIONAL REGULATOR YFMP"/>
    <property type="match status" value="1"/>
</dbReference>
<accession>W4M9B2</accession>
<protein>
    <recommendedName>
        <fullName evidence="3">HTH merR-type domain-containing protein</fullName>
    </recommendedName>
</protein>
<reference evidence="4 5" key="1">
    <citation type="journal article" date="2014" name="Nature">
        <title>An environmental bacterial taxon with a large and distinct metabolic repertoire.</title>
        <authorList>
            <person name="Wilson M.C."/>
            <person name="Mori T."/>
            <person name="Ruckert C."/>
            <person name="Uria A.R."/>
            <person name="Helf M.J."/>
            <person name="Takada K."/>
            <person name="Gernert C."/>
            <person name="Steffens U.A."/>
            <person name="Heycke N."/>
            <person name="Schmitt S."/>
            <person name="Rinke C."/>
            <person name="Helfrich E.J."/>
            <person name="Brachmann A.O."/>
            <person name="Gurgui C."/>
            <person name="Wakimoto T."/>
            <person name="Kracht M."/>
            <person name="Crusemann M."/>
            <person name="Hentschel U."/>
            <person name="Abe I."/>
            <person name="Matsunaga S."/>
            <person name="Kalinowski J."/>
            <person name="Takeyama H."/>
            <person name="Piel J."/>
        </authorList>
    </citation>
    <scope>NUCLEOTIDE SEQUENCE [LARGE SCALE GENOMIC DNA]</scope>
    <source>
        <strain evidence="5">TSY2</strain>
    </source>
</reference>
<dbReference type="InterPro" id="IPR000551">
    <property type="entry name" value="MerR-type_HTH_dom"/>
</dbReference>
<dbReference type="GO" id="GO:0003700">
    <property type="term" value="F:DNA-binding transcription factor activity"/>
    <property type="evidence" value="ECO:0007669"/>
    <property type="project" value="InterPro"/>
</dbReference>
<dbReference type="Gene3D" id="1.10.1660.10">
    <property type="match status" value="1"/>
</dbReference>
<dbReference type="EMBL" id="AZHX01000756">
    <property type="protein sequence ID" value="ETX06217.1"/>
    <property type="molecule type" value="Genomic_DNA"/>
</dbReference>
<name>W4M9B2_9BACT</name>
<keyword evidence="1" id="KW-0238">DNA-binding</keyword>
<dbReference type="Proteomes" id="UP000019140">
    <property type="component" value="Unassembled WGS sequence"/>
</dbReference>
<comment type="caution">
    <text evidence="4">The sequence shown here is derived from an EMBL/GenBank/DDBJ whole genome shotgun (WGS) entry which is preliminary data.</text>
</comment>
<proteinExistence type="predicted"/>
<dbReference type="InterPro" id="IPR009061">
    <property type="entry name" value="DNA-bd_dom_put_sf"/>
</dbReference>
<evidence type="ECO:0000313" key="4">
    <source>
        <dbReference type="EMBL" id="ETX06217.1"/>
    </source>
</evidence>
<dbReference type="PROSITE" id="PS00552">
    <property type="entry name" value="HTH_MERR_1"/>
    <property type="match status" value="1"/>
</dbReference>
<dbReference type="HOGENOM" id="CLU_060077_7_3_7"/>
<dbReference type="Pfam" id="PF13411">
    <property type="entry name" value="MerR_1"/>
    <property type="match status" value="1"/>
</dbReference>
<dbReference type="PANTHER" id="PTHR30204">
    <property type="entry name" value="REDOX-CYCLING DRUG-SENSING TRANSCRIPTIONAL ACTIVATOR SOXR"/>
    <property type="match status" value="1"/>
</dbReference>
<dbReference type="SMART" id="SM00422">
    <property type="entry name" value="HTH_MERR"/>
    <property type="match status" value="1"/>
</dbReference>
<evidence type="ECO:0000256" key="2">
    <source>
        <dbReference type="SAM" id="Coils"/>
    </source>
</evidence>
<evidence type="ECO:0000256" key="1">
    <source>
        <dbReference type="ARBA" id="ARBA00023125"/>
    </source>
</evidence>
<keyword evidence="5" id="KW-1185">Reference proteome</keyword>
<evidence type="ECO:0000259" key="3">
    <source>
        <dbReference type="PROSITE" id="PS50937"/>
    </source>
</evidence>
<dbReference type="PROSITE" id="PS50937">
    <property type="entry name" value="HTH_MERR_2"/>
    <property type="match status" value="1"/>
</dbReference>